<keyword evidence="1" id="KW-0732">Signal</keyword>
<evidence type="ECO:0000256" key="1">
    <source>
        <dbReference type="SAM" id="SignalP"/>
    </source>
</evidence>
<proteinExistence type="predicted"/>
<organism evidence="2 3">
    <name type="scientific">Nezara viridula</name>
    <name type="common">Southern green stink bug</name>
    <name type="synonym">Cimex viridulus</name>
    <dbReference type="NCBI Taxonomy" id="85310"/>
    <lineage>
        <taxon>Eukaryota</taxon>
        <taxon>Metazoa</taxon>
        <taxon>Ecdysozoa</taxon>
        <taxon>Arthropoda</taxon>
        <taxon>Hexapoda</taxon>
        <taxon>Insecta</taxon>
        <taxon>Pterygota</taxon>
        <taxon>Neoptera</taxon>
        <taxon>Paraneoptera</taxon>
        <taxon>Hemiptera</taxon>
        <taxon>Heteroptera</taxon>
        <taxon>Panheteroptera</taxon>
        <taxon>Pentatomomorpha</taxon>
        <taxon>Pentatomoidea</taxon>
        <taxon>Pentatomidae</taxon>
        <taxon>Pentatominae</taxon>
        <taxon>Nezara</taxon>
    </lineage>
</organism>
<accession>A0A9P0MML8</accession>
<sequence length="96" mass="10422">MIDCQSKTVCTVMRSSVLLLLVALSILPWSEARVSLSGGHQENSGESSGEVVMARFYGLKHCTRTQCCVYYLSCCTLKGAYHCCNGPLVKMVAPPC</sequence>
<feature type="chain" id="PRO_5040368034" description="Neuropeptide" evidence="1">
    <location>
        <begin position="33"/>
        <end position="96"/>
    </location>
</feature>
<evidence type="ECO:0000313" key="2">
    <source>
        <dbReference type="EMBL" id="CAH1400973.1"/>
    </source>
</evidence>
<gene>
    <name evidence="2" type="ORF">NEZAVI_LOCUS10095</name>
</gene>
<dbReference type="Proteomes" id="UP001152798">
    <property type="component" value="Chromosome 5"/>
</dbReference>
<protein>
    <recommendedName>
        <fullName evidence="4">Neuropeptide</fullName>
    </recommendedName>
</protein>
<keyword evidence="3" id="KW-1185">Reference proteome</keyword>
<evidence type="ECO:0000313" key="3">
    <source>
        <dbReference type="Proteomes" id="UP001152798"/>
    </source>
</evidence>
<name>A0A9P0MML8_NEZVI</name>
<dbReference type="EMBL" id="OV725081">
    <property type="protein sequence ID" value="CAH1400973.1"/>
    <property type="molecule type" value="Genomic_DNA"/>
</dbReference>
<evidence type="ECO:0008006" key="4">
    <source>
        <dbReference type="Google" id="ProtNLM"/>
    </source>
</evidence>
<dbReference type="AlphaFoldDB" id="A0A9P0MML8"/>
<feature type="signal peptide" evidence="1">
    <location>
        <begin position="1"/>
        <end position="32"/>
    </location>
</feature>
<reference evidence="2" key="1">
    <citation type="submission" date="2022-01" db="EMBL/GenBank/DDBJ databases">
        <authorList>
            <person name="King R."/>
        </authorList>
    </citation>
    <scope>NUCLEOTIDE SEQUENCE</scope>
</reference>